<reference evidence="1" key="2">
    <citation type="submission" date="2022-06" db="UniProtKB">
        <authorList>
            <consortium name="EnsemblMetazoa"/>
        </authorList>
    </citation>
    <scope>IDENTIFICATION</scope>
    <source>
        <strain evidence="1">PS312</strain>
    </source>
</reference>
<gene>
    <name evidence="1" type="primary">WBGene00274186</name>
</gene>
<evidence type="ECO:0000313" key="1">
    <source>
        <dbReference type="EnsemblMetazoa" id="PPA35817.1"/>
    </source>
</evidence>
<dbReference type="AlphaFoldDB" id="A0A2A6BM25"/>
<keyword evidence="2" id="KW-1185">Reference proteome</keyword>
<reference evidence="2" key="1">
    <citation type="journal article" date="2008" name="Nat. Genet.">
        <title>The Pristionchus pacificus genome provides a unique perspective on nematode lifestyle and parasitism.</title>
        <authorList>
            <person name="Dieterich C."/>
            <person name="Clifton S.W."/>
            <person name="Schuster L.N."/>
            <person name="Chinwalla A."/>
            <person name="Delehaunty K."/>
            <person name="Dinkelacker I."/>
            <person name="Fulton L."/>
            <person name="Fulton R."/>
            <person name="Godfrey J."/>
            <person name="Minx P."/>
            <person name="Mitreva M."/>
            <person name="Roeseler W."/>
            <person name="Tian H."/>
            <person name="Witte H."/>
            <person name="Yang S.P."/>
            <person name="Wilson R.K."/>
            <person name="Sommer R.J."/>
        </authorList>
    </citation>
    <scope>NUCLEOTIDE SEQUENCE [LARGE SCALE GENOMIC DNA]</scope>
    <source>
        <strain evidence="2">PS312</strain>
    </source>
</reference>
<dbReference type="EnsemblMetazoa" id="PPA35817.1">
    <property type="protein sequence ID" value="PPA35817.1"/>
    <property type="gene ID" value="WBGene00274186"/>
</dbReference>
<evidence type="ECO:0000313" key="2">
    <source>
        <dbReference type="Proteomes" id="UP000005239"/>
    </source>
</evidence>
<organism evidence="1 2">
    <name type="scientific">Pristionchus pacificus</name>
    <name type="common">Parasitic nematode worm</name>
    <dbReference type="NCBI Taxonomy" id="54126"/>
    <lineage>
        <taxon>Eukaryota</taxon>
        <taxon>Metazoa</taxon>
        <taxon>Ecdysozoa</taxon>
        <taxon>Nematoda</taxon>
        <taxon>Chromadorea</taxon>
        <taxon>Rhabditida</taxon>
        <taxon>Rhabditina</taxon>
        <taxon>Diplogasteromorpha</taxon>
        <taxon>Diplogasteroidea</taxon>
        <taxon>Neodiplogasteridae</taxon>
        <taxon>Pristionchus</taxon>
    </lineage>
</organism>
<protein>
    <submittedName>
        <fullName evidence="1">Uncharacterized protein</fullName>
    </submittedName>
</protein>
<sequence length="131" mass="14952">MAPGGGTCRRIMPSPRLYHKCHDNCGKVKTYGGIDIVFAVLEDSEDLIRLVRVEETHRRSEGEVYDFVVEVETRLERFDSRLNADFGPDSAGINGEKYERRQSQRKWAHFEAADIFYVAGVLVAVTIHNHQ</sequence>
<proteinExistence type="predicted"/>
<accession>A0A2A6BM25</accession>
<accession>A0A8R1UMA3</accession>
<name>A0A2A6BM25_PRIPA</name>
<dbReference type="Proteomes" id="UP000005239">
    <property type="component" value="Unassembled WGS sequence"/>
</dbReference>